<keyword evidence="17" id="KW-0967">Endosome</keyword>
<dbReference type="Proteomes" id="UP000327044">
    <property type="component" value="Unassembled WGS sequence"/>
</dbReference>
<evidence type="ECO:0000256" key="28">
    <source>
        <dbReference type="ARBA" id="ARBA00024320"/>
    </source>
</evidence>
<dbReference type="GO" id="GO:0005789">
    <property type="term" value="C:endoplasmic reticulum membrane"/>
    <property type="evidence" value="ECO:0007669"/>
    <property type="project" value="UniProtKB-SubCell"/>
</dbReference>
<dbReference type="PROSITE" id="PS50893">
    <property type="entry name" value="ABC_TRANSPORTER_2"/>
    <property type="match status" value="1"/>
</dbReference>
<comment type="subunit">
    <text evidence="11">Homodimer.</text>
</comment>
<dbReference type="PROSITE" id="PS50929">
    <property type="entry name" value="ABC_TM1F"/>
    <property type="match status" value="1"/>
</dbReference>
<gene>
    <name evidence="44" type="ORF">PPYR_03507</name>
</gene>
<comment type="subcellular location">
    <subcellularLocation>
        <location evidence="8">Cell membrane</location>
        <topology evidence="8">Multi-pass membrane protein</topology>
    </subcellularLocation>
    <subcellularLocation>
        <location evidence="1">Early endosome membrane</location>
    </subcellularLocation>
    <subcellularLocation>
        <location evidence="6">Endoplasmic reticulum membrane</location>
        <topology evidence="6">Multi-pass membrane protein</topology>
    </subcellularLocation>
    <subcellularLocation>
        <location evidence="3">Endosome membrane</location>
        <topology evidence="3">Multi-pass membrane protein</topology>
    </subcellularLocation>
    <subcellularLocation>
        <location evidence="2">Endosome</location>
        <location evidence="2">Multivesicular body membrane</location>
    </subcellularLocation>
    <subcellularLocation>
        <location evidence="9">Golgi apparatus membrane</location>
        <topology evidence="9">Multi-pass membrane protein</topology>
    </subcellularLocation>
    <subcellularLocation>
        <location evidence="5">Late endosome membrane</location>
    </subcellularLocation>
    <subcellularLocation>
        <location evidence="10">Lysosome membrane</location>
    </subcellularLocation>
    <subcellularLocation>
        <location evidence="28">Melanosome membrane</location>
    </subcellularLocation>
    <subcellularLocation>
        <location evidence="4">Mitochondrion outer membrane</location>
        <topology evidence="4">Multi-pass membrane protein</topology>
    </subcellularLocation>
    <subcellularLocation>
        <location evidence="7">Secreted</location>
        <location evidence="7">Extracellular exosome</location>
    </subcellularLocation>
</comment>
<dbReference type="GO" id="GO:0005576">
    <property type="term" value="C:extracellular region"/>
    <property type="evidence" value="ECO:0007669"/>
    <property type="project" value="UniProtKB-SubCell"/>
</dbReference>
<feature type="transmembrane region" description="Helical" evidence="41">
    <location>
        <begin position="95"/>
        <end position="117"/>
    </location>
</feature>
<evidence type="ECO:0000256" key="7">
    <source>
        <dbReference type="ARBA" id="ARBA00004550"/>
    </source>
</evidence>
<sequence>MCAKCLVVNLKVHVSETSSYVPECLVATITNLLLFAFLIINHLSKYCRCRKYVIVGDNALRHKCYYVYVIITFAFPTLDALHFVLEVIGTRCAEIYGFTILSLLLSTIIFPYSLCALETGKLAHNGGCYQNVGCQICVFWWAVFIFQNLSLVNLRTYEISDVVIFVVRYVCCLAMITLTLTVPRLNRAADSPPPRVRISKQQKSPWVYVAKKFGKIAPHFWPRRNLRLQTQAVLCVVLLALGRLVNIYVPIFNKRVVDSLQAGRPEFRVDLIVVYVVLKSLQGGGTDGMGILNNIRSMCWLRVQQYTTRNIRIALLAHLHDLSLRWHFGRKTGEVLRLMDRGTESINNLMNYLVFVILPTIVDIVIAIFFFAITFNILFGLIILFTMLIYFVATVAITELRTKYKRRMNLADNATRAQSVDSLLNFETVKYYGNEDYEVEAFRETITKFQGEEWKVNVTLNGLKTLQNVIVNVGLLVGSLLCAYLVAVKYQLTAGDYVLFSTYVLQLCVPLNSFGKYYITIQNAIVDLENMLDLLHEEVEIVNKKGATELNVVSGDIEFKNVYFGYDPHREVLKNISFSVRPTKTTALVGPSGSGKSTIIRLLFRFYDVTRGSILIDGQNVSDVTTRSLRRAIGVVPQDTVLFNSTIKYNILYGRRGATEREIMDAALQADIHRIILKLPKGYQTKVGERGLRLSGGEKQRVAIARTLLKAPQIVVLDEATSALDTQSERNIQNALKRVCHNRTTVIVAHRLSTIVHADEILVLKNGEIIERGTHESLMQQDGVYNMMWQQQLQTDEVGPDEKED</sequence>
<dbReference type="FunFam" id="3.40.50.300:FF:000186">
    <property type="entry name" value="ATP-binding cassette sub-family B member 7, mitochondrial"/>
    <property type="match status" value="1"/>
</dbReference>
<dbReference type="PANTHER" id="PTHR24221">
    <property type="entry name" value="ATP-BINDING CASSETTE SUB-FAMILY B"/>
    <property type="match status" value="1"/>
</dbReference>
<feature type="transmembrane region" description="Helical" evidence="41">
    <location>
        <begin position="20"/>
        <end position="43"/>
    </location>
</feature>
<evidence type="ECO:0000256" key="38">
    <source>
        <dbReference type="ARBA" id="ARBA00048510"/>
    </source>
</evidence>
<dbReference type="InterPro" id="IPR027417">
    <property type="entry name" value="P-loop_NTPase"/>
</dbReference>
<dbReference type="InParanoid" id="A0A5N4A315"/>
<feature type="transmembrane region" description="Helical" evidence="41">
    <location>
        <begin position="469"/>
        <end position="487"/>
    </location>
</feature>
<evidence type="ECO:0000256" key="6">
    <source>
        <dbReference type="ARBA" id="ARBA00004477"/>
    </source>
</evidence>
<evidence type="ECO:0000256" key="39">
    <source>
        <dbReference type="ARBA" id="ARBA00048636"/>
    </source>
</evidence>
<evidence type="ECO:0000256" key="13">
    <source>
        <dbReference type="ARBA" id="ARBA00022475"/>
    </source>
</evidence>
<comment type="catalytic activity">
    <reaction evidence="40">
        <text>coproporphyrin I(in) + ATP + H2O = coproporphyrin I(out) + ADP + phosphate + H(+)</text>
        <dbReference type="Rhea" id="RHEA:66768"/>
        <dbReference type="ChEBI" id="CHEBI:15377"/>
        <dbReference type="ChEBI" id="CHEBI:15378"/>
        <dbReference type="ChEBI" id="CHEBI:30616"/>
        <dbReference type="ChEBI" id="CHEBI:43474"/>
        <dbReference type="ChEBI" id="CHEBI:167478"/>
        <dbReference type="ChEBI" id="CHEBI:456216"/>
    </reaction>
    <physiologicalReaction direction="left-to-right" evidence="40">
        <dbReference type="Rhea" id="RHEA:66769"/>
    </physiologicalReaction>
</comment>
<comment type="catalytic activity">
    <reaction evidence="37">
        <text>pheophorbide a(in) + ATP + H2O = pheophorbide a(out) + ADP + phosphate + H(+)</text>
        <dbReference type="Rhea" id="RHEA:61360"/>
        <dbReference type="ChEBI" id="CHEBI:15377"/>
        <dbReference type="ChEBI" id="CHEBI:15378"/>
        <dbReference type="ChEBI" id="CHEBI:30616"/>
        <dbReference type="ChEBI" id="CHEBI:43474"/>
        <dbReference type="ChEBI" id="CHEBI:58687"/>
        <dbReference type="ChEBI" id="CHEBI:456216"/>
    </reaction>
    <physiologicalReaction direction="left-to-right" evidence="37">
        <dbReference type="Rhea" id="RHEA:61361"/>
    </physiologicalReaction>
</comment>
<keyword evidence="13" id="KW-1003">Cell membrane</keyword>
<keyword evidence="24" id="KW-0496">Mitochondrion</keyword>
<evidence type="ECO:0000256" key="17">
    <source>
        <dbReference type="ARBA" id="ARBA00022753"/>
    </source>
</evidence>
<feature type="transmembrane region" description="Helical" evidence="41">
    <location>
        <begin position="64"/>
        <end position="83"/>
    </location>
</feature>
<dbReference type="SUPFAM" id="SSF90123">
    <property type="entry name" value="ABC transporter transmembrane region"/>
    <property type="match status" value="1"/>
</dbReference>
<evidence type="ECO:0000256" key="14">
    <source>
        <dbReference type="ARBA" id="ARBA00022525"/>
    </source>
</evidence>
<dbReference type="GO" id="GO:0005886">
    <property type="term" value="C:plasma membrane"/>
    <property type="evidence" value="ECO:0007669"/>
    <property type="project" value="UniProtKB-SubCell"/>
</dbReference>
<dbReference type="InterPro" id="IPR032410">
    <property type="entry name" value="ABCB6_N"/>
</dbReference>
<dbReference type="InterPro" id="IPR011527">
    <property type="entry name" value="ABC1_TM_dom"/>
</dbReference>
<dbReference type="Pfam" id="PF00664">
    <property type="entry name" value="ABC_membrane"/>
    <property type="match status" value="1"/>
</dbReference>
<keyword evidence="22 41" id="KW-1133">Transmembrane helix</keyword>
<keyword evidence="21" id="KW-1278">Translocase</keyword>
<keyword evidence="16" id="KW-0547">Nucleotide-binding</keyword>
<evidence type="ECO:0000256" key="40">
    <source>
        <dbReference type="ARBA" id="ARBA00049398"/>
    </source>
</evidence>
<dbReference type="GO" id="GO:0000139">
    <property type="term" value="C:Golgi membrane"/>
    <property type="evidence" value="ECO:0007669"/>
    <property type="project" value="UniProtKB-SubCell"/>
</dbReference>
<dbReference type="InterPro" id="IPR003593">
    <property type="entry name" value="AAA+_ATPase"/>
</dbReference>
<evidence type="ECO:0000259" key="43">
    <source>
        <dbReference type="PROSITE" id="PS50929"/>
    </source>
</evidence>
<feature type="transmembrane region" description="Helical" evidence="41">
    <location>
        <begin position="232"/>
        <end position="252"/>
    </location>
</feature>
<dbReference type="GO" id="GO:0016887">
    <property type="term" value="F:ATP hydrolysis activity"/>
    <property type="evidence" value="ECO:0007669"/>
    <property type="project" value="InterPro"/>
</dbReference>
<dbReference type="Gene3D" id="1.20.1560.10">
    <property type="entry name" value="ABC transporter type 1, transmembrane domain"/>
    <property type="match status" value="1"/>
</dbReference>
<dbReference type="Gene3D" id="3.40.50.300">
    <property type="entry name" value="P-loop containing nucleotide triphosphate hydrolases"/>
    <property type="match status" value="1"/>
</dbReference>
<dbReference type="Pfam" id="PF00005">
    <property type="entry name" value="ABC_tran"/>
    <property type="match status" value="1"/>
</dbReference>
<dbReference type="AlphaFoldDB" id="A0A5N4A315"/>
<dbReference type="GO" id="GO:0032585">
    <property type="term" value="C:multivesicular body membrane"/>
    <property type="evidence" value="ECO:0007669"/>
    <property type="project" value="UniProtKB-SubCell"/>
</dbReference>
<organism evidence="44 45">
    <name type="scientific">Photinus pyralis</name>
    <name type="common">Common eastern firefly</name>
    <name type="synonym">Lampyris pyralis</name>
    <dbReference type="NCBI Taxonomy" id="7054"/>
    <lineage>
        <taxon>Eukaryota</taxon>
        <taxon>Metazoa</taxon>
        <taxon>Ecdysozoa</taxon>
        <taxon>Arthropoda</taxon>
        <taxon>Hexapoda</taxon>
        <taxon>Insecta</taxon>
        <taxon>Pterygota</taxon>
        <taxon>Neoptera</taxon>
        <taxon>Endopterygota</taxon>
        <taxon>Coleoptera</taxon>
        <taxon>Polyphaga</taxon>
        <taxon>Elateriformia</taxon>
        <taxon>Elateroidea</taxon>
        <taxon>Lampyridae</taxon>
        <taxon>Lampyrinae</taxon>
        <taxon>Photinus</taxon>
    </lineage>
</organism>
<evidence type="ECO:0000256" key="22">
    <source>
        <dbReference type="ARBA" id="ARBA00022989"/>
    </source>
</evidence>
<keyword evidence="25 41" id="KW-0472">Membrane</keyword>
<evidence type="ECO:0000256" key="5">
    <source>
        <dbReference type="ARBA" id="ARBA00004414"/>
    </source>
</evidence>
<dbReference type="EC" id="7.6.2.5" evidence="30"/>
<keyword evidence="45" id="KW-1185">Reference proteome</keyword>
<evidence type="ECO:0000256" key="11">
    <source>
        <dbReference type="ARBA" id="ARBA00011738"/>
    </source>
</evidence>
<feature type="transmembrane region" description="Helical" evidence="41">
    <location>
        <begin position="129"/>
        <end position="150"/>
    </location>
</feature>
<evidence type="ECO:0000259" key="42">
    <source>
        <dbReference type="PROSITE" id="PS50893"/>
    </source>
</evidence>
<evidence type="ECO:0000256" key="9">
    <source>
        <dbReference type="ARBA" id="ARBA00004653"/>
    </source>
</evidence>
<evidence type="ECO:0000256" key="18">
    <source>
        <dbReference type="ARBA" id="ARBA00022787"/>
    </source>
</evidence>
<feature type="domain" description="ABC transporter" evidence="42">
    <location>
        <begin position="557"/>
        <end position="791"/>
    </location>
</feature>
<keyword evidence="27" id="KW-0458">Lysosome</keyword>
<comment type="caution">
    <text evidence="44">The sequence shown here is derived from an EMBL/GenBank/DDBJ whole genome shotgun (WGS) entry which is preliminary data.</text>
</comment>
<evidence type="ECO:0000256" key="4">
    <source>
        <dbReference type="ARBA" id="ARBA00004374"/>
    </source>
</evidence>
<evidence type="ECO:0000256" key="25">
    <source>
        <dbReference type="ARBA" id="ARBA00023136"/>
    </source>
</evidence>
<evidence type="ECO:0000256" key="15">
    <source>
        <dbReference type="ARBA" id="ARBA00022692"/>
    </source>
</evidence>
<evidence type="ECO:0000256" key="3">
    <source>
        <dbReference type="ARBA" id="ARBA00004337"/>
    </source>
</evidence>
<keyword evidence="20" id="KW-0067">ATP-binding</keyword>
<feature type="domain" description="ABC transmembrane type-1" evidence="43">
    <location>
        <begin position="233"/>
        <end position="523"/>
    </location>
</feature>
<evidence type="ECO:0000256" key="33">
    <source>
        <dbReference type="ARBA" id="ARBA00047649"/>
    </source>
</evidence>
<evidence type="ECO:0000256" key="19">
    <source>
        <dbReference type="ARBA" id="ARBA00022824"/>
    </source>
</evidence>
<feature type="transmembrane region" description="Helical" evidence="41">
    <location>
        <begin position="162"/>
        <end position="182"/>
    </location>
</feature>
<evidence type="ECO:0000256" key="8">
    <source>
        <dbReference type="ARBA" id="ARBA00004651"/>
    </source>
</evidence>
<dbReference type="SMART" id="SM00382">
    <property type="entry name" value="AAA"/>
    <property type="match status" value="1"/>
</dbReference>
<dbReference type="InterPro" id="IPR039421">
    <property type="entry name" value="Type_1_exporter"/>
</dbReference>
<keyword evidence="23" id="KW-0333">Golgi apparatus</keyword>
<evidence type="ECO:0000256" key="34">
    <source>
        <dbReference type="ARBA" id="ARBA00047753"/>
    </source>
</evidence>
<comment type="catalytic activity">
    <reaction evidence="33">
        <text>heme b(in) + ATP + H2O = heme b(out) + ADP + phosphate + H(+)</text>
        <dbReference type="Rhea" id="RHEA:19261"/>
        <dbReference type="ChEBI" id="CHEBI:15377"/>
        <dbReference type="ChEBI" id="CHEBI:15378"/>
        <dbReference type="ChEBI" id="CHEBI:30616"/>
        <dbReference type="ChEBI" id="CHEBI:43474"/>
        <dbReference type="ChEBI" id="CHEBI:60344"/>
        <dbReference type="ChEBI" id="CHEBI:456216"/>
        <dbReference type="EC" id="7.6.2.5"/>
    </reaction>
    <physiologicalReaction direction="left-to-right" evidence="33">
        <dbReference type="Rhea" id="RHEA:19262"/>
    </physiologicalReaction>
</comment>
<evidence type="ECO:0000256" key="32">
    <source>
        <dbReference type="ARBA" id="ARBA00031413"/>
    </source>
</evidence>
<reference evidence="44 45" key="1">
    <citation type="journal article" date="2018" name="Elife">
        <title>Firefly genomes illuminate parallel origins of bioluminescence in beetles.</title>
        <authorList>
            <person name="Fallon T.R."/>
            <person name="Lower S.E."/>
            <person name="Chang C.H."/>
            <person name="Bessho-Uehara M."/>
            <person name="Martin G.J."/>
            <person name="Bewick A.J."/>
            <person name="Behringer M."/>
            <person name="Debat H.J."/>
            <person name="Wong I."/>
            <person name="Day J.C."/>
            <person name="Suvorov A."/>
            <person name="Silva C.J."/>
            <person name="Stanger-Hall K.F."/>
            <person name="Hall D.W."/>
            <person name="Schmitz R.J."/>
            <person name="Nelson D.R."/>
            <person name="Lewis S.M."/>
            <person name="Shigenobu S."/>
            <person name="Bybee S.M."/>
            <person name="Larracuente A.M."/>
            <person name="Oba Y."/>
            <person name="Weng J.K."/>
        </authorList>
    </citation>
    <scope>NUCLEOTIDE SEQUENCE [LARGE SCALE GENOMIC DNA]</scope>
    <source>
        <strain evidence="44">1611_PpyrPB1</strain>
        <tissue evidence="44">Whole body</tissue>
    </source>
</reference>
<evidence type="ECO:0000256" key="35">
    <source>
        <dbReference type="ARBA" id="ARBA00047789"/>
    </source>
</evidence>
<keyword evidence="12" id="KW-0813">Transport</keyword>
<keyword evidence="14" id="KW-0964">Secreted</keyword>
<evidence type="ECO:0000313" key="44">
    <source>
        <dbReference type="EMBL" id="KAB0791707.1"/>
    </source>
</evidence>
<evidence type="ECO:0000256" key="10">
    <source>
        <dbReference type="ARBA" id="ARBA00004656"/>
    </source>
</evidence>
<dbReference type="InterPro" id="IPR017871">
    <property type="entry name" value="ABC_transporter-like_CS"/>
</dbReference>
<dbReference type="GO" id="GO:0005741">
    <property type="term" value="C:mitochondrial outer membrane"/>
    <property type="evidence" value="ECO:0007669"/>
    <property type="project" value="UniProtKB-SubCell"/>
</dbReference>
<evidence type="ECO:0000313" key="45">
    <source>
        <dbReference type="Proteomes" id="UP000327044"/>
    </source>
</evidence>
<dbReference type="Pfam" id="PF16185">
    <property type="entry name" value="MTABC_N"/>
    <property type="match status" value="1"/>
</dbReference>
<dbReference type="GO" id="GO:0005765">
    <property type="term" value="C:lysosomal membrane"/>
    <property type="evidence" value="ECO:0007669"/>
    <property type="project" value="UniProtKB-SubCell"/>
</dbReference>
<evidence type="ECO:0000256" key="1">
    <source>
        <dbReference type="ARBA" id="ARBA00004146"/>
    </source>
</evidence>
<evidence type="ECO:0000256" key="24">
    <source>
        <dbReference type="ARBA" id="ARBA00023128"/>
    </source>
</evidence>
<dbReference type="GO" id="GO:0005524">
    <property type="term" value="F:ATP binding"/>
    <property type="evidence" value="ECO:0007669"/>
    <property type="project" value="UniProtKB-KW"/>
</dbReference>
<feature type="transmembrane region" description="Helical" evidence="41">
    <location>
        <begin position="377"/>
        <end position="398"/>
    </location>
</feature>
<evidence type="ECO:0000256" key="31">
    <source>
        <dbReference type="ARBA" id="ARBA00024439"/>
    </source>
</evidence>
<keyword evidence="19" id="KW-0256">Endoplasmic reticulum</keyword>
<feature type="transmembrane region" description="Helical" evidence="41">
    <location>
        <begin position="349"/>
        <end position="371"/>
    </location>
</feature>
<dbReference type="CDD" id="cd18581">
    <property type="entry name" value="ABC_6TM_ABCB6"/>
    <property type="match status" value="1"/>
</dbReference>
<dbReference type="PROSITE" id="PS00211">
    <property type="entry name" value="ABC_TRANSPORTER_1"/>
    <property type="match status" value="1"/>
</dbReference>
<keyword evidence="18" id="KW-1000">Mitochondrion outer membrane</keyword>
<keyword evidence="26" id="KW-1015">Disulfide bond</keyword>
<dbReference type="GO" id="GO:0020037">
    <property type="term" value="F:heme binding"/>
    <property type="evidence" value="ECO:0007669"/>
    <property type="project" value="TreeGrafter"/>
</dbReference>
<dbReference type="InterPro" id="IPR036640">
    <property type="entry name" value="ABC1_TM_sf"/>
</dbReference>
<comment type="catalytic activity">
    <reaction evidence="36">
        <text>protoporphyrin IX(in) + ATP + H2O = protoporphyrin IX(out) + ADP + phosphate + H(+)</text>
        <dbReference type="Rhea" id="RHEA:61336"/>
        <dbReference type="ChEBI" id="CHEBI:15377"/>
        <dbReference type="ChEBI" id="CHEBI:15378"/>
        <dbReference type="ChEBI" id="CHEBI:30616"/>
        <dbReference type="ChEBI" id="CHEBI:43474"/>
        <dbReference type="ChEBI" id="CHEBI:57306"/>
        <dbReference type="ChEBI" id="CHEBI:456216"/>
    </reaction>
    <physiologicalReaction direction="left-to-right" evidence="36">
        <dbReference type="Rhea" id="RHEA:61337"/>
    </physiologicalReaction>
</comment>
<dbReference type="GO" id="GO:0015439">
    <property type="term" value="F:ABC-type heme transporter activity"/>
    <property type="evidence" value="ECO:0007669"/>
    <property type="project" value="UniProtKB-EC"/>
</dbReference>
<dbReference type="EMBL" id="VVIM01000011">
    <property type="protein sequence ID" value="KAB0791707.1"/>
    <property type="molecule type" value="Genomic_DNA"/>
</dbReference>
<evidence type="ECO:0000256" key="16">
    <source>
        <dbReference type="ARBA" id="ARBA00022741"/>
    </source>
</evidence>
<keyword evidence="15 41" id="KW-0812">Transmembrane</keyword>
<protein>
    <recommendedName>
        <fullName evidence="31">ATP-binding cassette sub-family B member 6</fullName>
        <ecNumber evidence="30">7.6.2.5</ecNumber>
    </recommendedName>
    <alternativeName>
        <fullName evidence="32">ABC-type heme transporter ABCB6</fullName>
    </alternativeName>
</protein>
<dbReference type="CDD" id="cd03253">
    <property type="entry name" value="ABCC_ATM1_transporter"/>
    <property type="match status" value="1"/>
</dbReference>
<evidence type="ECO:0000256" key="2">
    <source>
        <dbReference type="ARBA" id="ARBA00004333"/>
    </source>
</evidence>
<dbReference type="InterPro" id="IPR003439">
    <property type="entry name" value="ABC_transporter-like_ATP-bd"/>
</dbReference>
<comment type="similarity">
    <text evidence="29">Belongs to the ABC transporter superfamily. ABCB family. Heavy Metal importer (TC 3.A.1.210) subfamily.</text>
</comment>
<comment type="catalytic activity">
    <reaction evidence="35">
        <text>uroporphyrin I(in) + ATP + H2O = uroporphyrin I(out) + ADP + phosphate + H(+)</text>
        <dbReference type="Rhea" id="RHEA:66772"/>
        <dbReference type="ChEBI" id="CHEBI:15377"/>
        <dbReference type="ChEBI" id="CHEBI:15378"/>
        <dbReference type="ChEBI" id="CHEBI:30616"/>
        <dbReference type="ChEBI" id="CHEBI:43474"/>
        <dbReference type="ChEBI" id="CHEBI:167480"/>
        <dbReference type="ChEBI" id="CHEBI:456216"/>
    </reaction>
    <physiologicalReaction direction="left-to-right" evidence="35">
        <dbReference type="Rhea" id="RHEA:66773"/>
    </physiologicalReaction>
</comment>
<evidence type="ECO:0000256" key="29">
    <source>
        <dbReference type="ARBA" id="ARBA00024363"/>
    </source>
</evidence>
<comment type="catalytic activity">
    <reaction evidence="38">
        <text>uroporphyrin III(in) + ATP + H2O = uroporphyrin III(out) + ADP + phosphate + H(+)</text>
        <dbReference type="Rhea" id="RHEA:66776"/>
        <dbReference type="ChEBI" id="CHEBI:15377"/>
        <dbReference type="ChEBI" id="CHEBI:15378"/>
        <dbReference type="ChEBI" id="CHEBI:30616"/>
        <dbReference type="ChEBI" id="CHEBI:43474"/>
        <dbReference type="ChEBI" id="CHEBI:167479"/>
        <dbReference type="ChEBI" id="CHEBI:456216"/>
    </reaction>
    <physiologicalReaction direction="left-to-right" evidence="38">
        <dbReference type="Rhea" id="RHEA:66777"/>
    </physiologicalReaction>
</comment>
<dbReference type="SUPFAM" id="SSF52540">
    <property type="entry name" value="P-loop containing nucleoside triphosphate hydrolases"/>
    <property type="match status" value="1"/>
</dbReference>
<evidence type="ECO:0000256" key="23">
    <source>
        <dbReference type="ARBA" id="ARBA00023034"/>
    </source>
</evidence>
<evidence type="ECO:0000256" key="37">
    <source>
        <dbReference type="ARBA" id="ARBA00048455"/>
    </source>
</evidence>
<evidence type="ECO:0000256" key="12">
    <source>
        <dbReference type="ARBA" id="ARBA00022448"/>
    </source>
</evidence>
<evidence type="ECO:0000256" key="41">
    <source>
        <dbReference type="SAM" id="Phobius"/>
    </source>
</evidence>
<evidence type="ECO:0000256" key="21">
    <source>
        <dbReference type="ARBA" id="ARBA00022967"/>
    </source>
</evidence>
<evidence type="ECO:0000256" key="30">
    <source>
        <dbReference type="ARBA" id="ARBA00024385"/>
    </source>
</evidence>
<comment type="catalytic activity">
    <reaction evidence="39">
        <text>coproporphyrin III(in) + ATP + H2O = coproporphyrin III(out) + ADP + phosphate + H(+)</text>
        <dbReference type="Rhea" id="RHEA:66664"/>
        <dbReference type="ChEBI" id="CHEBI:15377"/>
        <dbReference type="ChEBI" id="CHEBI:15378"/>
        <dbReference type="ChEBI" id="CHEBI:30616"/>
        <dbReference type="ChEBI" id="CHEBI:43474"/>
        <dbReference type="ChEBI" id="CHEBI:131725"/>
        <dbReference type="ChEBI" id="CHEBI:456216"/>
    </reaction>
    <physiologicalReaction direction="left-to-right" evidence="39">
        <dbReference type="Rhea" id="RHEA:66665"/>
    </physiologicalReaction>
</comment>
<evidence type="ECO:0000256" key="27">
    <source>
        <dbReference type="ARBA" id="ARBA00023228"/>
    </source>
</evidence>
<evidence type="ECO:0000256" key="20">
    <source>
        <dbReference type="ARBA" id="ARBA00022840"/>
    </source>
</evidence>
<proteinExistence type="inferred from homology"/>
<name>A0A5N4A315_PHOPY</name>
<comment type="catalytic activity">
    <reaction evidence="34">
        <text>coproporphyrinogen III(in) + ATP + H2O = coproporphyrinogen III(out) + ADP + phosphate + H(+)</text>
        <dbReference type="Rhea" id="RHEA:66680"/>
        <dbReference type="ChEBI" id="CHEBI:15377"/>
        <dbReference type="ChEBI" id="CHEBI:15378"/>
        <dbReference type="ChEBI" id="CHEBI:30616"/>
        <dbReference type="ChEBI" id="CHEBI:43474"/>
        <dbReference type="ChEBI" id="CHEBI:57309"/>
        <dbReference type="ChEBI" id="CHEBI:456216"/>
    </reaction>
    <physiologicalReaction direction="left-to-right" evidence="34">
        <dbReference type="Rhea" id="RHEA:66681"/>
    </physiologicalReaction>
</comment>
<accession>A0A5N4A315</accession>
<dbReference type="GO" id="GO:0031901">
    <property type="term" value="C:early endosome membrane"/>
    <property type="evidence" value="ECO:0007669"/>
    <property type="project" value="UniProtKB-SubCell"/>
</dbReference>
<evidence type="ECO:0000256" key="26">
    <source>
        <dbReference type="ARBA" id="ARBA00023157"/>
    </source>
</evidence>
<evidence type="ECO:0000256" key="36">
    <source>
        <dbReference type="ARBA" id="ARBA00048309"/>
    </source>
</evidence>
<dbReference type="PANTHER" id="PTHR24221:SF654">
    <property type="entry name" value="ATP-BINDING CASSETTE SUB-FAMILY B MEMBER 6"/>
    <property type="match status" value="1"/>
</dbReference>